<dbReference type="InterPro" id="IPR005119">
    <property type="entry name" value="LysR_subst-bd"/>
</dbReference>
<reference evidence="7" key="1">
    <citation type="submission" date="2023-08" db="EMBL/GenBank/DDBJ databases">
        <title>Rhodospirillaceae gen. nov., a novel taxon isolated from the Yangtze River Yuezi River estuary sludge.</title>
        <authorList>
            <person name="Ruan L."/>
        </authorList>
    </citation>
    <scope>NUCLEOTIDE SEQUENCE [LARGE SCALE GENOMIC DNA]</scope>
    <source>
        <strain evidence="7">R-7</strain>
    </source>
</reference>
<dbReference type="CDD" id="cd08432">
    <property type="entry name" value="PBP2_GcdR_TrpI_HvrB_AmpR_like"/>
    <property type="match status" value="1"/>
</dbReference>
<sequence length="311" mass="33767">MRTPSTQALRALDAFARHGSVWRAADELRLTRSAVSHQLRLLEQALGFTLFERIGKGVGLTARGRRYATDIRKALALIGEAGQQQDDRGIGGPCVVSCTPGFASLWLCTHIAEFAALYPDVALKIRTPRRLDEVVSPEVDVFIAFGDGNWPNRSVELLSEVGFTPLCSPVLLNKAGGLNEPADLLKVPILHLTDAEDWTRWFSQAGVEVPDPEAGIVFSDMNLLLAATTAGQGVAMGDELTCGPAMAAGTLIRPFDMTVKSPRAYYLVMEPQKSANPTIGAFADWLRRRLAETATVHRSLRRASVQGEPFG</sequence>
<evidence type="ECO:0000256" key="3">
    <source>
        <dbReference type="ARBA" id="ARBA00023125"/>
    </source>
</evidence>
<evidence type="ECO:0000256" key="1">
    <source>
        <dbReference type="ARBA" id="ARBA00009437"/>
    </source>
</evidence>
<evidence type="ECO:0000313" key="6">
    <source>
        <dbReference type="EMBL" id="MDQ7250060.1"/>
    </source>
</evidence>
<dbReference type="Gene3D" id="1.10.10.10">
    <property type="entry name" value="Winged helix-like DNA-binding domain superfamily/Winged helix DNA-binding domain"/>
    <property type="match status" value="1"/>
</dbReference>
<dbReference type="InterPro" id="IPR058163">
    <property type="entry name" value="LysR-type_TF_proteobact-type"/>
</dbReference>
<accession>A0ABU0YQR1</accession>
<dbReference type="PRINTS" id="PR00039">
    <property type="entry name" value="HTHLYSR"/>
</dbReference>
<protein>
    <submittedName>
        <fullName evidence="6">LysR substrate-binding domain-containing protein</fullName>
    </submittedName>
</protein>
<evidence type="ECO:0000256" key="2">
    <source>
        <dbReference type="ARBA" id="ARBA00023015"/>
    </source>
</evidence>
<dbReference type="Proteomes" id="UP001230156">
    <property type="component" value="Unassembled WGS sequence"/>
</dbReference>
<dbReference type="InterPro" id="IPR000847">
    <property type="entry name" value="LysR_HTH_N"/>
</dbReference>
<comment type="caution">
    <text evidence="6">The sequence shown here is derived from an EMBL/GenBank/DDBJ whole genome shotgun (WGS) entry which is preliminary data.</text>
</comment>
<dbReference type="Pfam" id="PF00126">
    <property type="entry name" value="HTH_1"/>
    <property type="match status" value="1"/>
</dbReference>
<dbReference type="PANTHER" id="PTHR30537:SF79">
    <property type="entry name" value="TRANSCRIPTIONAL REGULATOR-RELATED"/>
    <property type="match status" value="1"/>
</dbReference>
<evidence type="ECO:0000259" key="5">
    <source>
        <dbReference type="PROSITE" id="PS50931"/>
    </source>
</evidence>
<keyword evidence="7" id="KW-1185">Reference proteome</keyword>
<keyword evidence="3" id="KW-0238">DNA-binding</keyword>
<dbReference type="EMBL" id="JAUYVI010000006">
    <property type="protein sequence ID" value="MDQ7250060.1"/>
    <property type="molecule type" value="Genomic_DNA"/>
</dbReference>
<feature type="domain" description="HTH lysR-type" evidence="5">
    <location>
        <begin position="4"/>
        <end position="61"/>
    </location>
</feature>
<keyword evidence="4" id="KW-0804">Transcription</keyword>
<evidence type="ECO:0000256" key="4">
    <source>
        <dbReference type="ARBA" id="ARBA00023163"/>
    </source>
</evidence>
<dbReference type="PROSITE" id="PS50931">
    <property type="entry name" value="HTH_LYSR"/>
    <property type="match status" value="1"/>
</dbReference>
<evidence type="ECO:0000313" key="7">
    <source>
        <dbReference type="Proteomes" id="UP001230156"/>
    </source>
</evidence>
<comment type="similarity">
    <text evidence="1">Belongs to the LysR transcriptional regulatory family.</text>
</comment>
<dbReference type="PANTHER" id="PTHR30537">
    <property type="entry name" value="HTH-TYPE TRANSCRIPTIONAL REGULATOR"/>
    <property type="match status" value="1"/>
</dbReference>
<name>A0ABU0YQR1_9PROT</name>
<keyword evidence="2" id="KW-0805">Transcription regulation</keyword>
<dbReference type="RefSeq" id="WP_379958823.1">
    <property type="nucleotide sequence ID" value="NZ_JAUYVI010000006.1"/>
</dbReference>
<gene>
    <name evidence="6" type="ORF">Q8A70_20390</name>
</gene>
<dbReference type="InterPro" id="IPR036390">
    <property type="entry name" value="WH_DNA-bd_sf"/>
</dbReference>
<dbReference type="InterPro" id="IPR036388">
    <property type="entry name" value="WH-like_DNA-bd_sf"/>
</dbReference>
<organism evidence="6 7">
    <name type="scientific">Dongia sedimenti</name>
    <dbReference type="NCBI Taxonomy" id="3064282"/>
    <lineage>
        <taxon>Bacteria</taxon>
        <taxon>Pseudomonadati</taxon>
        <taxon>Pseudomonadota</taxon>
        <taxon>Alphaproteobacteria</taxon>
        <taxon>Rhodospirillales</taxon>
        <taxon>Dongiaceae</taxon>
        <taxon>Dongia</taxon>
    </lineage>
</organism>
<proteinExistence type="inferred from homology"/>
<dbReference type="Pfam" id="PF03466">
    <property type="entry name" value="LysR_substrate"/>
    <property type="match status" value="1"/>
</dbReference>
<dbReference type="SUPFAM" id="SSF46785">
    <property type="entry name" value="Winged helix' DNA-binding domain"/>
    <property type="match status" value="1"/>
</dbReference>
<dbReference type="SUPFAM" id="SSF53850">
    <property type="entry name" value="Periplasmic binding protein-like II"/>
    <property type="match status" value="1"/>
</dbReference>
<dbReference type="Gene3D" id="3.40.190.10">
    <property type="entry name" value="Periplasmic binding protein-like II"/>
    <property type="match status" value="2"/>
</dbReference>